<feature type="binding site" evidence="5 9">
    <location>
        <position position="202"/>
    </location>
    <ligand>
        <name>substrate</name>
    </ligand>
</feature>
<dbReference type="Gene3D" id="1.20.5.1300">
    <property type="match status" value="1"/>
</dbReference>
<feature type="binding site" evidence="5 8">
    <location>
        <position position="179"/>
    </location>
    <ligand>
        <name>NAD(+)</name>
        <dbReference type="ChEBI" id="CHEBI:57540"/>
    </ligand>
</feature>
<feature type="active site" description="Proton acceptor" evidence="5 7">
    <location>
        <position position="291"/>
    </location>
</feature>
<dbReference type="EMBL" id="PCRN01000091">
    <property type="protein sequence ID" value="PIP22077.1"/>
    <property type="molecule type" value="Genomic_DNA"/>
</dbReference>
<dbReference type="InterPro" id="IPR016161">
    <property type="entry name" value="Ald_DH/histidinol_DH"/>
</dbReference>
<evidence type="ECO:0000256" key="1">
    <source>
        <dbReference type="ARBA" id="ARBA00010178"/>
    </source>
</evidence>
<feature type="binding site" evidence="5 9">
    <location>
        <position position="391"/>
    </location>
    <ligand>
        <name>substrate</name>
    </ligand>
</feature>
<dbReference type="AlphaFoldDB" id="A0A2G9YS67"/>
<evidence type="ECO:0000256" key="9">
    <source>
        <dbReference type="PIRSR" id="PIRSR000099-3"/>
    </source>
</evidence>
<accession>A0A2G9YS67</accession>
<feature type="binding site" evidence="5 10">
    <location>
        <position position="337"/>
    </location>
    <ligand>
        <name>Zn(2+)</name>
        <dbReference type="ChEBI" id="CHEBI:29105"/>
    </ligand>
</feature>
<evidence type="ECO:0000256" key="4">
    <source>
        <dbReference type="ARBA" id="ARBA00023002"/>
    </source>
</evidence>
<dbReference type="PRINTS" id="PR00083">
    <property type="entry name" value="HOLDHDRGNASE"/>
</dbReference>
<comment type="pathway">
    <text evidence="5">Amino-acid biosynthesis; L-histidine biosynthesis; L-histidine from 5-phospho-alpha-D-ribose 1-diphosphate: step 9/9.</text>
</comment>
<evidence type="ECO:0000256" key="5">
    <source>
        <dbReference type="HAMAP-Rule" id="MF_01024"/>
    </source>
</evidence>
<dbReference type="NCBIfam" id="TIGR00069">
    <property type="entry name" value="hisD"/>
    <property type="match status" value="1"/>
</dbReference>
<dbReference type="GO" id="GO:0000105">
    <property type="term" value="P:L-histidine biosynthetic process"/>
    <property type="evidence" value="ECO:0007669"/>
    <property type="project" value="UniProtKB-UniRule"/>
</dbReference>
<dbReference type="UniPathway" id="UPA00031">
    <property type="reaction ID" value="UER00014"/>
</dbReference>
<dbReference type="Proteomes" id="UP000229054">
    <property type="component" value="Unassembled WGS sequence"/>
</dbReference>
<evidence type="ECO:0000256" key="11">
    <source>
        <dbReference type="RuleBase" id="RU004175"/>
    </source>
</evidence>
<evidence type="ECO:0000256" key="10">
    <source>
        <dbReference type="PIRSR" id="PIRSR000099-4"/>
    </source>
</evidence>
<dbReference type="Gene3D" id="3.40.50.1980">
    <property type="entry name" value="Nitrogenase molybdenum iron protein domain"/>
    <property type="match status" value="2"/>
</dbReference>
<feature type="binding site" evidence="5 10">
    <location>
        <position position="227"/>
    </location>
    <ligand>
        <name>Zn(2+)</name>
        <dbReference type="ChEBI" id="CHEBI:29105"/>
    </ligand>
</feature>
<dbReference type="InterPro" id="IPR022695">
    <property type="entry name" value="Histidinol_DH_monofunct"/>
</dbReference>
<evidence type="ECO:0000256" key="2">
    <source>
        <dbReference type="ARBA" id="ARBA00022723"/>
    </source>
</evidence>
<dbReference type="InterPro" id="IPR001692">
    <property type="entry name" value="Histidinol_DH_CS"/>
</dbReference>
<sequence>MKAVKQMVAEVRKNKDKAVRKYTAVFDKIKLNNFRVSKQEIKLAYQKVDKKTITTLRKATKNIKTFAQKQLAYFKDFEYTKNGVTVGQKIIPIERIGVYVPGGRYPLPSTALMCIIPAKVAGVREIIVCSPKIKPVTIVAADLAGADLIFNIGGVQAIAAMAYGTETIPKVDKIVGPGNIYVTQAKKEVFGDCGIDLLAGPSEILIVADKWARPEFIAADLLAQAEHDTAAKVILVSDSKDLIEKVDKELKTQLAKISTKEVIKESLKKKKEILVKNLKEAIKVANEIAPEHLSLQVKNLYPVRNQRFSNGAKKYLNQLKNYGSLFLGGTSAVAFGDYCSGPNHVLPTNKASKFTGGLSVKDFVKIQTYQIISKKGAKKLSKIAKDFASIEGLDAHKKSVEIRESR</sequence>
<feature type="binding site" evidence="5 10">
    <location>
        <position position="396"/>
    </location>
    <ligand>
        <name>Zn(2+)</name>
        <dbReference type="ChEBI" id="CHEBI:29105"/>
    </ligand>
</feature>
<dbReference type="SUPFAM" id="SSF53720">
    <property type="entry name" value="ALDH-like"/>
    <property type="match status" value="1"/>
</dbReference>
<keyword evidence="5" id="KW-0028">Amino-acid biosynthesis</keyword>
<dbReference type="InterPro" id="IPR012131">
    <property type="entry name" value="Hstdl_DH"/>
</dbReference>
<feature type="binding site" evidence="5 8">
    <location>
        <position position="99"/>
    </location>
    <ligand>
        <name>NAD(+)</name>
        <dbReference type="ChEBI" id="CHEBI:57540"/>
    </ligand>
</feature>
<evidence type="ECO:0000256" key="3">
    <source>
        <dbReference type="ARBA" id="ARBA00022833"/>
    </source>
</evidence>
<organism evidence="12 13">
    <name type="scientific">Candidatus Nealsonbacteria bacterium CG23_combo_of_CG06-09_8_20_14_all_39_25</name>
    <dbReference type="NCBI Taxonomy" id="1974723"/>
    <lineage>
        <taxon>Bacteria</taxon>
        <taxon>Candidatus Nealsoniibacteriota</taxon>
    </lineage>
</organism>
<dbReference type="PROSITE" id="PS00611">
    <property type="entry name" value="HISOL_DEHYDROGENASE"/>
    <property type="match status" value="1"/>
</dbReference>
<dbReference type="GO" id="GO:0005737">
    <property type="term" value="C:cytoplasm"/>
    <property type="evidence" value="ECO:0007669"/>
    <property type="project" value="TreeGrafter"/>
</dbReference>
<reference evidence="12 13" key="1">
    <citation type="submission" date="2017-09" db="EMBL/GenBank/DDBJ databases">
        <title>Depth-based differentiation of microbial function through sediment-hosted aquifers and enrichment of novel symbionts in the deep terrestrial subsurface.</title>
        <authorList>
            <person name="Probst A.J."/>
            <person name="Ladd B."/>
            <person name="Jarett J.K."/>
            <person name="Geller-Mcgrath D.E."/>
            <person name="Sieber C.M."/>
            <person name="Emerson J.B."/>
            <person name="Anantharaman K."/>
            <person name="Thomas B.C."/>
            <person name="Malmstrom R."/>
            <person name="Stieglmeier M."/>
            <person name="Klingl A."/>
            <person name="Woyke T."/>
            <person name="Ryan C.M."/>
            <person name="Banfield J.F."/>
        </authorList>
    </citation>
    <scope>NUCLEOTIDE SEQUENCE [LARGE SCALE GENOMIC DNA]</scope>
    <source>
        <strain evidence="12">CG23_combo_of_CG06-09_8_20_14_all_39_25</strain>
    </source>
</reference>
<dbReference type="FunFam" id="3.40.50.1980:FF:000026">
    <property type="entry name" value="Histidinol dehydrogenase"/>
    <property type="match status" value="1"/>
</dbReference>
<comment type="similarity">
    <text evidence="1 5 6 11">Belongs to the histidinol dehydrogenase family.</text>
</comment>
<dbReference type="CDD" id="cd06572">
    <property type="entry name" value="Histidinol_dh"/>
    <property type="match status" value="1"/>
</dbReference>
<gene>
    <name evidence="5 12" type="primary">hisD</name>
    <name evidence="12" type="ORF">COX38_02655</name>
</gene>
<evidence type="ECO:0000256" key="6">
    <source>
        <dbReference type="PIRNR" id="PIRNR000099"/>
    </source>
</evidence>
<comment type="function">
    <text evidence="5">Catalyzes the sequential NAD-dependent oxidations of L-histidinol to L-histidinaldehyde and then to L-histidine.</text>
</comment>
<comment type="caution">
    <text evidence="12">The sequence shown here is derived from an EMBL/GenBank/DDBJ whole genome shotgun (WGS) entry which is preliminary data.</text>
</comment>
<feature type="binding site" evidence="5 9">
    <location>
        <position position="292"/>
    </location>
    <ligand>
        <name>substrate</name>
    </ligand>
</feature>
<evidence type="ECO:0000313" key="12">
    <source>
        <dbReference type="EMBL" id="PIP22077.1"/>
    </source>
</evidence>
<dbReference type="EC" id="1.1.1.23" evidence="5"/>
<name>A0A2G9YS67_9BACT</name>
<protein>
    <recommendedName>
        <fullName evidence="5">Histidinol dehydrogenase</fullName>
        <shortName evidence="5">HDH</shortName>
        <ecNumber evidence="5">1.1.1.23</ecNumber>
    </recommendedName>
</protein>
<proteinExistence type="inferred from homology"/>
<keyword evidence="2 5" id="KW-0479">Metal-binding</keyword>
<keyword evidence="3 5" id="KW-0862">Zinc</keyword>
<dbReference type="GO" id="GO:0004399">
    <property type="term" value="F:histidinol dehydrogenase activity"/>
    <property type="evidence" value="ECO:0007669"/>
    <property type="project" value="UniProtKB-UniRule"/>
</dbReference>
<feature type="binding site" evidence="5 10">
    <location>
        <position position="224"/>
    </location>
    <ligand>
        <name>Zn(2+)</name>
        <dbReference type="ChEBI" id="CHEBI:29105"/>
    </ligand>
</feature>
<dbReference type="Pfam" id="PF00815">
    <property type="entry name" value="Histidinol_dh"/>
    <property type="match status" value="1"/>
</dbReference>
<feature type="active site" description="Proton acceptor" evidence="5 7">
    <location>
        <position position="292"/>
    </location>
</feature>
<comment type="catalytic activity">
    <reaction evidence="5">
        <text>L-histidinol + 2 NAD(+) + H2O = L-histidine + 2 NADH + 3 H(+)</text>
        <dbReference type="Rhea" id="RHEA:20641"/>
        <dbReference type="ChEBI" id="CHEBI:15377"/>
        <dbReference type="ChEBI" id="CHEBI:15378"/>
        <dbReference type="ChEBI" id="CHEBI:57540"/>
        <dbReference type="ChEBI" id="CHEBI:57595"/>
        <dbReference type="ChEBI" id="CHEBI:57699"/>
        <dbReference type="ChEBI" id="CHEBI:57945"/>
        <dbReference type="EC" id="1.1.1.23"/>
    </reaction>
</comment>
<dbReference type="PANTHER" id="PTHR21256">
    <property type="entry name" value="HISTIDINOL DEHYDROGENASE HDH"/>
    <property type="match status" value="1"/>
</dbReference>
<evidence type="ECO:0000256" key="7">
    <source>
        <dbReference type="PIRSR" id="PIRSR000099-1"/>
    </source>
</evidence>
<evidence type="ECO:0000256" key="8">
    <source>
        <dbReference type="PIRSR" id="PIRSR000099-2"/>
    </source>
</evidence>
<evidence type="ECO:0000313" key="13">
    <source>
        <dbReference type="Proteomes" id="UP000229054"/>
    </source>
</evidence>
<keyword evidence="5 8" id="KW-0520">NAD</keyword>
<keyword evidence="5" id="KW-0368">Histidine biosynthesis</keyword>
<feature type="binding site" evidence="5 9">
    <location>
        <position position="227"/>
    </location>
    <ligand>
        <name>substrate</name>
    </ligand>
</feature>
<dbReference type="GO" id="GO:0008270">
    <property type="term" value="F:zinc ion binding"/>
    <property type="evidence" value="ECO:0007669"/>
    <property type="project" value="UniProtKB-UniRule"/>
</dbReference>
<dbReference type="HAMAP" id="MF_01024">
    <property type="entry name" value="HisD"/>
    <property type="match status" value="1"/>
</dbReference>
<feature type="binding site" evidence="5 9">
    <location>
        <position position="396"/>
    </location>
    <ligand>
        <name>substrate</name>
    </ligand>
</feature>
<keyword evidence="4 5" id="KW-0560">Oxidoreductase</keyword>
<dbReference type="PIRSF" id="PIRSF000099">
    <property type="entry name" value="Histidinol_dh"/>
    <property type="match status" value="1"/>
</dbReference>
<dbReference type="PANTHER" id="PTHR21256:SF2">
    <property type="entry name" value="HISTIDINE BIOSYNTHESIS TRIFUNCTIONAL PROTEIN"/>
    <property type="match status" value="1"/>
</dbReference>
<feature type="binding site" evidence="5 9">
    <location>
        <position position="337"/>
    </location>
    <ligand>
        <name>substrate</name>
    </ligand>
</feature>
<feature type="binding site" evidence="5 9">
    <location>
        <position position="224"/>
    </location>
    <ligand>
        <name>substrate</name>
    </ligand>
</feature>
<dbReference type="FunFam" id="3.40.50.1980:FF:000001">
    <property type="entry name" value="Histidinol dehydrogenase"/>
    <property type="match status" value="1"/>
</dbReference>
<feature type="binding site" evidence="5 8">
    <location>
        <position position="156"/>
    </location>
    <ligand>
        <name>NAD(+)</name>
        <dbReference type="ChEBI" id="CHEBI:57540"/>
    </ligand>
</feature>
<dbReference type="GO" id="GO:0051287">
    <property type="term" value="F:NAD binding"/>
    <property type="evidence" value="ECO:0007669"/>
    <property type="project" value="InterPro"/>
</dbReference>
<comment type="cofactor">
    <cofactor evidence="5 10">
        <name>Zn(2+)</name>
        <dbReference type="ChEBI" id="CHEBI:29105"/>
    </cofactor>
    <text evidence="5 10">Binds 1 zinc ion per subunit.</text>
</comment>